<protein>
    <submittedName>
        <fullName evidence="1">Uncharacterized protein</fullName>
    </submittedName>
</protein>
<gene>
    <name evidence="1" type="ORF">DPMN_024289</name>
</gene>
<evidence type="ECO:0000313" key="1">
    <source>
        <dbReference type="EMBL" id="KAH3861362.1"/>
    </source>
</evidence>
<dbReference type="EMBL" id="JAIWYP010000002">
    <property type="protein sequence ID" value="KAH3861362.1"/>
    <property type="molecule type" value="Genomic_DNA"/>
</dbReference>
<sequence>MHMIQKHLPLPTKSRTASPFILLERSRPTWCRGKIRSRWMEALPGERPHFAG</sequence>
<evidence type="ECO:0000313" key="2">
    <source>
        <dbReference type="Proteomes" id="UP000828390"/>
    </source>
</evidence>
<comment type="caution">
    <text evidence="1">The sequence shown here is derived from an EMBL/GenBank/DDBJ whole genome shotgun (WGS) entry which is preliminary data.</text>
</comment>
<keyword evidence="2" id="KW-1185">Reference proteome</keyword>
<accession>A0A9D4RC63</accession>
<name>A0A9D4RC63_DREPO</name>
<proteinExistence type="predicted"/>
<dbReference type="Proteomes" id="UP000828390">
    <property type="component" value="Unassembled WGS sequence"/>
</dbReference>
<organism evidence="1 2">
    <name type="scientific">Dreissena polymorpha</name>
    <name type="common">Zebra mussel</name>
    <name type="synonym">Mytilus polymorpha</name>
    <dbReference type="NCBI Taxonomy" id="45954"/>
    <lineage>
        <taxon>Eukaryota</taxon>
        <taxon>Metazoa</taxon>
        <taxon>Spiralia</taxon>
        <taxon>Lophotrochozoa</taxon>
        <taxon>Mollusca</taxon>
        <taxon>Bivalvia</taxon>
        <taxon>Autobranchia</taxon>
        <taxon>Heteroconchia</taxon>
        <taxon>Euheterodonta</taxon>
        <taxon>Imparidentia</taxon>
        <taxon>Neoheterodontei</taxon>
        <taxon>Myida</taxon>
        <taxon>Dreissenoidea</taxon>
        <taxon>Dreissenidae</taxon>
        <taxon>Dreissena</taxon>
    </lineage>
</organism>
<reference evidence="1" key="1">
    <citation type="journal article" date="2019" name="bioRxiv">
        <title>The Genome of the Zebra Mussel, Dreissena polymorpha: A Resource for Invasive Species Research.</title>
        <authorList>
            <person name="McCartney M.A."/>
            <person name="Auch B."/>
            <person name="Kono T."/>
            <person name="Mallez S."/>
            <person name="Zhang Y."/>
            <person name="Obille A."/>
            <person name="Becker A."/>
            <person name="Abrahante J.E."/>
            <person name="Garbe J."/>
            <person name="Badalamenti J.P."/>
            <person name="Herman A."/>
            <person name="Mangelson H."/>
            <person name="Liachko I."/>
            <person name="Sullivan S."/>
            <person name="Sone E.D."/>
            <person name="Koren S."/>
            <person name="Silverstein K.A.T."/>
            <person name="Beckman K.B."/>
            <person name="Gohl D.M."/>
        </authorList>
    </citation>
    <scope>NUCLEOTIDE SEQUENCE</scope>
    <source>
        <strain evidence="1">Duluth1</strain>
        <tissue evidence="1">Whole animal</tissue>
    </source>
</reference>
<dbReference type="AlphaFoldDB" id="A0A9D4RC63"/>
<reference evidence="1" key="2">
    <citation type="submission" date="2020-11" db="EMBL/GenBank/DDBJ databases">
        <authorList>
            <person name="McCartney M.A."/>
            <person name="Auch B."/>
            <person name="Kono T."/>
            <person name="Mallez S."/>
            <person name="Becker A."/>
            <person name="Gohl D.M."/>
            <person name="Silverstein K.A.T."/>
            <person name="Koren S."/>
            <person name="Bechman K.B."/>
            <person name="Herman A."/>
            <person name="Abrahante J.E."/>
            <person name="Garbe J."/>
        </authorList>
    </citation>
    <scope>NUCLEOTIDE SEQUENCE</scope>
    <source>
        <strain evidence="1">Duluth1</strain>
        <tissue evidence="1">Whole animal</tissue>
    </source>
</reference>